<evidence type="ECO:0000313" key="8">
    <source>
        <dbReference type="Proteomes" id="UP000262379"/>
    </source>
</evidence>
<comment type="similarity">
    <text evidence="1">In the C-terminal section; belongs to the class-I pyridoxal-phosphate-dependent aminotransferase family.</text>
</comment>
<gene>
    <name evidence="7" type="ORF">DY251_13390</name>
</gene>
<dbReference type="AlphaFoldDB" id="A0A371XDA1"/>
<dbReference type="EMBL" id="QURN01000009">
    <property type="protein sequence ID" value="RFC67196.1"/>
    <property type="molecule type" value="Genomic_DNA"/>
</dbReference>
<dbReference type="PANTHER" id="PTHR46577">
    <property type="entry name" value="HTH-TYPE TRANSCRIPTIONAL REGULATORY PROTEIN GABR"/>
    <property type="match status" value="1"/>
</dbReference>
<dbReference type="InterPro" id="IPR036388">
    <property type="entry name" value="WH-like_DNA-bd_sf"/>
</dbReference>
<evidence type="ECO:0000256" key="3">
    <source>
        <dbReference type="ARBA" id="ARBA00023015"/>
    </source>
</evidence>
<keyword evidence="8" id="KW-1185">Reference proteome</keyword>
<dbReference type="GO" id="GO:0003677">
    <property type="term" value="F:DNA binding"/>
    <property type="evidence" value="ECO:0007669"/>
    <property type="project" value="UniProtKB-KW"/>
</dbReference>
<evidence type="ECO:0000259" key="6">
    <source>
        <dbReference type="PROSITE" id="PS50949"/>
    </source>
</evidence>
<evidence type="ECO:0000256" key="1">
    <source>
        <dbReference type="ARBA" id="ARBA00005384"/>
    </source>
</evidence>
<dbReference type="InterPro" id="IPR051446">
    <property type="entry name" value="HTH_trans_reg/aminotransferase"/>
</dbReference>
<organism evidence="7 8">
    <name type="scientific">Mesorhizobium denitrificans</name>
    <dbReference type="NCBI Taxonomy" id="2294114"/>
    <lineage>
        <taxon>Bacteria</taxon>
        <taxon>Pseudomonadati</taxon>
        <taxon>Pseudomonadota</taxon>
        <taxon>Alphaproteobacteria</taxon>
        <taxon>Hyphomicrobiales</taxon>
        <taxon>Phyllobacteriaceae</taxon>
        <taxon>Mesorhizobium</taxon>
    </lineage>
</organism>
<accession>A0A371XDA1</accession>
<keyword evidence="2" id="KW-0663">Pyridoxal phosphate</keyword>
<dbReference type="Gene3D" id="3.40.640.10">
    <property type="entry name" value="Type I PLP-dependent aspartate aminotransferase-like (Major domain)"/>
    <property type="match status" value="1"/>
</dbReference>
<dbReference type="CDD" id="cd07377">
    <property type="entry name" value="WHTH_GntR"/>
    <property type="match status" value="1"/>
</dbReference>
<dbReference type="GO" id="GO:0008483">
    <property type="term" value="F:transaminase activity"/>
    <property type="evidence" value="ECO:0007669"/>
    <property type="project" value="UniProtKB-KW"/>
</dbReference>
<dbReference type="RefSeq" id="WP_116624448.1">
    <property type="nucleotide sequence ID" value="NZ_QURN01000009.1"/>
</dbReference>
<keyword evidence="4" id="KW-0238">DNA-binding</keyword>
<keyword evidence="5" id="KW-0804">Transcription</keyword>
<dbReference type="Pfam" id="PF00155">
    <property type="entry name" value="Aminotran_1_2"/>
    <property type="match status" value="1"/>
</dbReference>
<dbReference type="GO" id="GO:0003700">
    <property type="term" value="F:DNA-binding transcription factor activity"/>
    <property type="evidence" value="ECO:0007669"/>
    <property type="project" value="InterPro"/>
</dbReference>
<dbReference type="Pfam" id="PF00392">
    <property type="entry name" value="GntR"/>
    <property type="match status" value="1"/>
</dbReference>
<dbReference type="InterPro" id="IPR036390">
    <property type="entry name" value="WH_DNA-bd_sf"/>
</dbReference>
<dbReference type="SUPFAM" id="SSF53383">
    <property type="entry name" value="PLP-dependent transferases"/>
    <property type="match status" value="1"/>
</dbReference>
<reference evidence="8" key="1">
    <citation type="submission" date="2018-08" db="EMBL/GenBank/DDBJ databases">
        <authorList>
            <person name="Im W.T."/>
        </authorList>
    </citation>
    <scope>NUCLEOTIDE SEQUENCE [LARGE SCALE GENOMIC DNA]</scope>
    <source>
        <strain evidence="8">LA-28</strain>
    </source>
</reference>
<dbReference type="Gene3D" id="1.10.10.10">
    <property type="entry name" value="Winged helix-like DNA-binding domain superfamily/Winged helix DNA-binding domain"/>
    <property type="match status" value="1"/>
</dbReference>
<dbReference type="PANTHER" id="PTHR46577:SF1">
    <property type="entry name" value="HTH-TYPE TRANSCRIPTIONAL REGULATORY PROTEIN GABR"/>
    <property type="match status" value="1"/>
</dbReference>
<name>A0A371XDA1_9HYPH</name>
<dbReference type="InterPro" id="IPR004839">
    <property type="entry name" value="Aminotransferase_I/II_large"/>
</dbReference>
<proteinExistence type="inferred from homology"/>
<dbReference type="PROSITE" id="PS50949">
    <property type="entry name" value="HTH_GNTR"/>
    <property type="match status" value="1"/>
</dbReference>
<keyword evidence="3" id="KW-0805">Transcription regulation</keyword>
<evidence type="ECO:0000313" key="7">
    <source>
        <dbReference type="EMBL" id="RFC67196.1"/>
    </source>
</evidence>
<comment type="caution">
    <text evidence="7">The sequence shown here is derived from an EMBL/GenBank/DDBJ whole genome shotgun (WGS) entry which is preliminary data.</text>
</comment>
<dbReference type="Proteomes" id="UP000262379">
    <property type="component" value="Unassembled WGS sequence"/>
</dbReference>
<feature type="domain" description="HTH gntR-type" evidence="6">
    <location>
        <begin position="22"/>
        <end position="90"/>
    </location>
</feature>
<dbReference type="GO" id="GO:0030170">
    <property type="term" value="F:pyridoxal phosphate binding"/>
    <property type="evidence" value="ECO:0007669"/>
    <property type="project" value="InterPro"/>
</dbReference>
<dbReference type="InterPro" id="IPR015424">
    <property type="entry name" value="PyrdxlP-dep_Trfase"/>
</dbReference>
<dbReference type="InterPro" id="IPR000524">
    <property type="entry name" value="Tscrpt_reg_HTH_GntR"/>
</dbReference>
<evidence type="ECO:0000256" key="4">
    <source>
        <dbReference type="ARBA" id="ARBA00023125"/>
    </source>
</evidence>
<dbReference type="SMART" id="SM00345">
    <property type="entry name" value="HTH_GNTR"/>
    <property type="match status" value="1"/>
</dbReference>
<dbReference type="SUPFAM" id="SSF46785">
    <property type="entry name" value="Winged helix' DNA-binding domain"/>
    <property type="match status" value="1"/>
</dbReference>
<keyword evidence="7" id="KW-0032">Aminotransferase</keyword>
<evidence type="ECO:0000256" key="2">
    <source>
        <dbReference type="ARBA" id="ARBA00022898"/>
    </source>
</evidence>
<keyword evidence="7" id="KW-0808">Transferase</keyword>
<sequence length="498" mass="55117">MPHRNDTAIWSGLFRISAESGQTLQAQIRQAIVAAILDRQIAASMPLPSCRILAEKLGVARGTVVLAFQQLVDQGFLVARERRGHFVNPEVLASPPKPQDRPAALNSDVNWKAMRKVAASEMPPPLKHDNWIKTTYPFVYGQFDPTLFPTAEWRECNRMALAVLEIRNWAADMGDRDDPLLIEQIQARLLPRRGIFANPDEIIVTLGAQNALYMLANLLMSKGTKVAMEDPGYPDARSIFRLAGADIFATPVDEQGIVTSAIPNDANFVFVTPSHHCPTMVPLSPERREDLLTRAQRNNQIIIEDGYDSQLIDQAPQQALKSLDRAGRVIHVGSMSKTLAPGLRLGYIVASAELIAELRALRRFMFRHPPANNQRAIALFLSLGHHEALVRRLSSAFDERRKRLSQALGTLMPEWRSTEPAGGSSIWLEGPAGVNVRGLAEAAAQRNVLIEPGDRFFDRTDKPTRFMRLGISSISLQHIEPGIRELAGIAGRTRAVAA</sequence>
<protein>
    <submittedName>
        <fullName evidence="7">PLP-dependent aminotransferase family protein</fullName>
    </submittedName>
</protein>
<evidence type="ECO:0000256" key="5">
    <source>
        <dbReference type="ARBA" id="ARBA00023163"/>
    </source>
</evidence>
<dbReference type="InterPro" id="IPR015421">
    <property type="entry name" value="PyrdxlP-dep_Trfase_major"/>
</dbReference>
<dbReference type="CDD" id="cd00609">
    <property type="entry name" value="AAT_like"/>
    <property type="match status" value="1"/>
</dbReference>